<dbReference type="InterPro" id="IPR044730">
    <property type="entry name" value="RNase_H-like_dom_plant"/>
</dbReference>
<keyword evidence="1" id="KW-0472">Membrane</keyword>
<evidence type="ECO:0000313" key="4">
    <source>
        <dbReference type="Proteomes" id="UP000652761"/>
    </source>
</evidence>
<keyword evidence="4" id="KW-1185">Reference proteome</keyword>
<evidence type="ECO:0000313" key="3">
    <source>
        <dbReference type="EMBL" id="MQM08921.1"/>
    </source>
</evidence>
<feature type="domain" description="RNase H type-1" evidence="2">
    <location>
        <begin position="554"/>
        <end position="633"/>
    </location>
</feature>
<dbReference type="InterPro" id="IPR012337">
    <property type="entry name" value="RNaseH-like_sf"/>
</dbReference>
<dbReference type="Pfam" id="PF13456">
    <property type="entry name" value="RVT_3"/>
    <property type="match status" value="1"/>
</dbReference>
<dbReference type="Gene3D" id="3.30.420.10">
    <property type="entry name" value="Ribonuclease H-like superfamily/Ribonuclease H"/>
    <property type="match status" value="1"/>
</dbReference>
<feature type="transmembrane region" description="Helical" evidence="1">
    <location>
        <begin position="520"/>
        <end position="543"/>
    </location>
</feature>
<dbReference type="PANTHER" id="PTHR47723">
    <property type="entry name" value="OS05G0353850 PROTEIN"/>
    <property type="match status" value="1"/>
</dbReference>
<keyword evidence="1" id="KW-0812">Transmembrane</keyword>
<evidence type="ECO:0000259" key="2">
    <source>
        <dbReference type="Pfam" id="PF13456"/>
    </source>
</evidence>
<feature type="transmembrane region" description="Helical" evidence="1">
    <location>
        <begin position="95"/>
        <end position="121"/>
    </location>
</feature>
<feature type="transmembrane region" description="Helical" evidence="1">
    <location>
        <begin position="639"/>
        <end position="664"/>
    </location>
</feature>
<organism evidence="3 4">
    <name type="scientific">Colocasia esculenta</name>
    <name type="common">Wild taro</name>
    <name type="synonym">Arum esculentum</name>
    <dbReference type="NCBI Taxonomy" id="4460"/>
    <lineage>
        <taxon>Eukaryota</taxon>
        <taxon>Viridiplantae</taxon>
        <taxon>Streptophyta</taxon>
        <taxon>Embryophyta</taxon>
        <taxon>Tracheophyta</taxon>
        <taxon>Spermatophyta</taxon>
        <taxon>Magnoliopsida</taxon>
        <taxon>Liliopsida</taxon>
        <taxon>Araceae</taxon>
        <taxon>Aroideae</taxon>
        <taxon>Colocasieae</taxon>
        <taxon>Colocasia</taxon>
    </lineage>
</organism>
<feature type="transmembrane region" description="Helical" evidence="1">
    <location>
        <begin position="60"/>
        <end position="89"/>
    </location>
</feature>
<dbReference type="AlphaFoldDB" id="A0A843WUK6"/>
<dbReference type="PANTHER" id="PTHR47723:SF19">
    <property type="entry name" value="POLYNUCLEOTIDYL TRANSFERASE, RIBONUCLEASE H-LIKE SUPERFAMILY PROTEIN"/>
    <property type="match status" value="1"/>
</dbReference>
<dbReference type="SUPFAM" id="SSF53098">
    <property type="entry name" value="Ribonuclease H-like"/>
    <property type="match status" value="1"/>
</dbReference>
<dbReference type="InterPro" id="IPR036397">
    <property type="entry name" value="RNaseH_sf"/>
</dbReference>
<accession>A0A843WUK6</accession>
<sequence length="674" mass="72808">MAAACVGQSTDIGLGKATTHEIAFSALVVGGTDTSRRTGPQLVLLPVPHFRELGPESLKWWWLVSSGSLIVVLPVEVCPGVGTCLVVALVWLWSLWWYLVVVGVVVELCSVEVMCQLTSALGRRQPMRSRSGRDGGARRDPNRWTFLRSFGRIELPQALLDQEELLRSSLGVVCGTLSDLVKLFLTLAPWSVSSVLDTLTPVFELYVRLRERRQRTSTCVEVVLRLVACSALVVGGTDTSRRTRPQLVLLPLPHFRKLGPESLKVPGMGLQSSSPFPCGGVDTFRLVLCQWSWLVISGSLIVVLPVEVCPGVGTILVVVGFARGGVPCGGTGLVVVFVVVPRGGSVTIPIVIAQELDPVAPVVPKRVWCPVTCDWPMEDRGKAPLVAPEKSTGTTIPTVDEGVNVLVGSGGTERSIVPTILCSDCPDDTLVHNLLGTSFDRDDTGFNLGASFWQDVWIVSAPLRHFLPDHVRINGFGALLPMVSFPLNMLDNFCKVSLCLAGLTCGAPTFRSNGQFLPGVWLVAAFLPMMSYPAVVFLFVPGVPIAKNHKLKLNVDGAFKLDLGIVAAGGILRTGYGDIIFAFAARYYDIHSSLEAEALALKDGIPLCCERGVKEFNIESDSLVLVETMKGKYSCPWRLSLLAFLVSLSLVLLLPPLLGLALHAEYPATVWDNL</sequence>
<proteinExistence type="predicted"/>
<dbReference type="CDD" id="cd06222">
    <property type="entry name" value="RNase_H_like"/>
    <property type="match status" value="1"/>
</dbReference>
<evidence type="ECO:0000256" key="1">
    <source>
        <dbReference type="SAM" id="Phobius"/>
    </source>
</evidence>
<feature type="transmembrane region" description="Helical" evidence="1">
    <location>
        <begin position="563"/>
        <end position="585"/>
    </location>
</feature>
<protein>
    <recommendedName>
        <fullName evidence="2">RNase H type-1 domain-containing protein</fullName>
    </recommendedName>
</protein>
<name>A0A843WUK6_COLES</name>
<dbReference type="InterPro" id="IPR002156">
    <property type="entry name" value="RNaseH_domain"/>
</dbReference>
<dbReference type="InterPro" id="IPR053151">
    <property type="entry name" value="RNase_H-like"/>
</dbReference>
<dbReference type="EMBL" id="NMUH01004240">
    <property type="protein sequence ID" value="MQM08921.1"/>
    <property type="molecule type" value="Genomic_DNA"/>
</dbReference>
<dbReference type="GO" id="GO:0004523">
    <property type="term" value="F:RNA-DNA hybrid ribonuclease activity"/>
    <property type="evidence" value="ECO:0007669"/>
    <property type="project" value="InterPro"/>
</dbReference>
<gene>
    <name evidence="3" type="ORF">Taro_041779</name>
</gene>
<reference evidence="3" key="1">
    <citation type="submission" date="2017-07" db="EMBL/GenBank/DDBJ databases">
        <title>Taro Niue Genome Assembly and Annotation.</title>
        <authorList>
            <person name="Atibalentja N."/>
            <person name="Keating K."/>
            <person name="Fields C.J."/>
        </authorList>
    </citation>
    <scope>NUCLEOTIDE SEQUENCE</scope>
    <source>
        <strain evidence="3">Niue_2</strain>
        <tissue evidence="3">Leaf</tissue>
    </source>
</reference>
<dbReference type="GO" id="GO:0003676">
    <property type="term" value="F:nucleic acid binding"/>
    <property type="evidence" value="ECO:0007669"/>
    <property type="project" value="InterPro"/>
</dbReference>
<dbReference type="Proteomes" id="UP000652761">
    <property type="component" value="Unassembled WGS sequence"/>
</dbReference>
<comment type="caution">
    <text evidence="3">The sequence shown here is derived from an EMBL/GenBank/DDBJ whole genome shotgun (WGS) entry which is preliminary data.</text>
</comment>
<keyword evidence="1" id="KW-1133">Transmembrane helix</keyword>
<dbReference type="OrthoDB" id="690769at2759"/>